<reference evidence="2 3" key="1">
    <citation type="submission" date="2013-08" db="EMBL/GenBank/DDBJ databases">
        <authorList>
            <person name="Weinstock G."/>
            <person name="Sodergren E."/>
            <person name="Wylie T."/>
            <person name="Fulton L."/>
            <person name="Fulton R."/>
            <person name="Fronick C."/>
            <person name="O'Laughlin M."/>
            <person name="Godfrey J."/>
            <person name="Miner T."/>
            <person name="Herter B."/>
            <person name="Appelbaum E."/>
            <person name="Cordes M."/>
            <person name="Lek S."/>
            <person name="Wollam A."/>
            <person name="Pepin K.H."/>
            <person name="Palsikar V.B."/>
            <person name="Mitreva M."/>
            <person name="Wilson R.K."/>
        </authorList>
    </citation>
    <scope>NUCLEOTIDE SEQUENCE [LARGE SCALE GENOMIC DNA]</scope>
    <source>
        <strain evidence="2 3">ATCC 14665</strain>
    </source>
</reference>
<organism evidence="2 3">
    <name type="scientific">Leifsonia aquatica ATCC 14665</name>
    <dbReference type="NCBI Taxonomy" id="1358026"/>
    <lineage>
        <taxon>Bacteria</taxon>
        <taxon>Bacillati</taxon>
        <taxon>Actinomycetota</taxon>
        <taxon>Actinomycetes</taxon>
        <taxon>Micrococcales</taxon>
        <taxon>Microbacteriaceae</taxon>
        <taxon>Leifsonia</taxon>
    </lineage>
</organism>
<evidence type="ECO:0000313" key="2">
    <source>
        <dbReference type="EMBL" id="ERK70286.1"/>
    </source>
</evidence>
<dbReference type="EMBL" id="AWVQ01000483">
    <property type="protein sequence ID" value="ERK70286.1"/>
    <property type="molecule type" value="Genomic_DNA"/>
</dbReference>
<feature type="compositionally biased region" description="Basic and acidic residues" evidence="1">
    <location>
        <begin position="87"/>
        <end position="102"/>
    </location>
</feature>
<evidence type="ECO:0000313" key="3">
    <source>
        <dbReference type="Proteomes" id="UP000016605"/>
    </source>
</evidence>
<evidence type="ECO:0000256" key="1">
    <source>
        <dbReference type="SAM" id="MobiDB-lite"/>
    </source>
</evidence>
<sequence>TADAKQAEVEAEQRRRSAEAHATEAAEARSSIDEKLAKADALDPDVRTDRNGNRVGDQRPDAPRTDTAHTDGARPVETPVNDANESPARHAEPRIDTGRDGTSDVPPPPAR</sequence>
<gene>
    <name evidence="2" type="ORF">N136_03374</name>
</gene>
<dbReference type="AlphaFoldDB" id="U2RN52"/>
<name>U2RN52_LEIAQ</name>
<feature type="compositionally biased region" description="Basic and acidic residues" evidence="1">
    <location>
        <begin position="1"/>
        <end position="74"/>
    </location>
</feature>
<feature type="non-terminal residue" evidence="2">
    <location>
        <position position="1"/>
    </location>
</feature>
<accession>U2RN52</accession>
<protein>
    <submittedName>
        <fullName evidence="2">Uncharacterized protein</fullName>
    </submittedName>
</protein>
<feature type="region of interest" description="Disordered" evidence="1">
    <location>
        <begin position="1"/>
        <end position="111"/>
    </location>
</feature>
<proteinExistence type="predicted"/>
<dbReference type="Proteomes" id="UP000016605">
    <property type="component" value="Unassembled WGS sequence"/>
</dbReference>
<comment type="caution">
    <text evidence="2">The sequence shown here is derived from an EMBL/GenBank/DDBJ whole genome shotgun (WGS) entry which is preliminary data.</text>
</comment>
<dbReference type="HOGENOM" id="CLU_2151092_0_0_11"/>